<feature type="non-terminal residue" evidence="2">
    <location>
        <position position="108"/>
    </location>
</feature>
<feature type="non-terminal residue" evidence="2">
    <location>
        <position position="1"/>
    </location>
</feature>
<organism evidence="2 3">
    <name type="scientific">Trifolium medium</name>
    <dbReference type="NCBI Taxonomy" id="97028"/>
    <lineage>
        <taxon>Eukaryota</taxon>
        <taxon>Viridiplantae</taxon>
        <taxon>Streptophyta</taxon>
        <taxon>Embryophyta</taxon>
        <taxon>Tracheophyta</taxon>
        <taxon>Spermatophyta</taxon>
        <taxon>Magnoliopsida</taxon>
        <taxon>eudicotyledons</taxon>
        <taxon>Gunneridae</taxon>
        <taxon>Pentapetalae</taxon>
        <taxon>rosids</taxon>
        <taxon>fabids</taxon>
        <taxon>Fabales</taxon>
        <taxon>Fabaceae</taxon>
        <taxon>Papilionoideae</taxon>
        <taxon>50 kb inversion clade</taxon>
        <taxon>NPAAA clade</taxon>
        <taxon>Hologalegina</taxon>
        <taxon>IRL clade</taxon>
        <taxon>Trifolieae</taxon>
        <taxon>Trifolium</taxon>
    </lineage>
</organism>
<sequence length="108" mass="11735">VKGKRKKKTDTTKISIHIPHRCDSSVTGDGAQGAVQPSPKKRKAHEKVVSAIDAATVVSETISLPAPQKEKEVENTVAAISFWDPLFDPVEFIEKHLDLVGDSSRFSA</sequence>
<proteinExistence type="predicted"/>
<evidence type="ECO:0000313" key="2">
    <source>
        <dbReference type="EMBL" id="MCI45798.1"/>
    </source>
</evidence>
<dbReference type="Proteomes" id="UP000265520">
    <property type="component" value="Unassembled WGS sequence"/>
</dbReference>
<comment type="caution">
    <text evidence="2">The sequence shown here is derived from an EMBL/GenBank/DDBJ whole genome shotgun (WGS) entry which is preliminary data.</text>
</comment>
<evidence type="ECO:0000256" key="1">
    <source>
        <dbReference type="SAM" id="MobiDB-lite"/>
    </source>
</evidence>
<dbReference type="EMBL" id="LXQA010348754">
    <property type="protein sequence ID" value="MCI45798.1"/>
    <property type="molecule type" value="Genomic_DNA"/>
</dbReference>
<name>A0A392SAC2_9FABA</name>
<reference evidence="2 3" key="1">
    <citation type="journal article" date="2018" name="Front. Plant Sci.">
        <title>Red Clover (Trifolium pratense) and Zigzag Clover (T. medium) - A Picture of Genomic Similarities and Differences.</title>
        <authorList>
            <person name="Dluhosova J."/>
            <person name="Istvanek J."/>
            <person name="Nedelnik J."/>
            <person name="Repkova J."/>
        </authorList>
    </citation>
    <scope>NUCLEOTIDE SEQUENCE [LARGE SCALE GENOMIC DNA]</scope>
    <source>
        <strain evidence="3">cv. 10/8</strain>
        <tissue evidence="2">Leaf</tissue>
    </source>
</reference>
<feature type="region of interest" description="Disordered" evidence="1">
    <location>
        <begin position="21"/>
        <end position="45"/>
    </location>
</feature>
<dbReference type="AlphaFoldDB" id="A0A392SAC2"/>
<keyword evidence="3" id="KW-1185">Reference proteome</keyword>
<accession>A0A392SAC2</accession>
<evidence type="ECO:0000313" key="3">
    <source>
        <dbReference type="Proteomes" id="UP000265520"/>
    </source>
</evidence>
<protein>
    <submittedName>
        <fullName evidence="2">Uncharacterized protein</fullName>
    </submittedName>
</protein>